<dbReference type="Pfam" id="PF22640">
    <property type="entry name" value="ManC_GMP_beta-helix"/>
    <property type="match status" value="1"/>
</dbReference>
<dbReference type="AlphaFoldDB" id="A0A4Y9SAK2"/>
<comment type="similarity">
    <text evidence="1 8">Belongs to the mannose-6-phosphate isomerase type 2 family.</text>
</comment>
<dbReference type="InterPro" id="IPR051161">
    <property type="entry name" value="Mannose-6P_isomerase_type2"/>
</dbReference>
<dbReference type="FunFam" id="3.90.550.10:FF:000046">
    <property type="entry name" value="Mannose-1-phosphate guanylyltransferase (GDP)"/>
    <property type="match status" value="1"/>
</dbReference>
<comment type="catalytic activity">
    <reaction evidence="7">
        <text>alpha-D-mannose 1-phosphate + GTP + H(+) = GDP-alpha-D-mannose + diphosphate</text>
        <dbReference type="Rhea" id="RHEA:15229"/>
        <dbReference type="ChEBI" id="CHEBI:15378"/>
        <dbReference type="ChEBI" id="CHEBI:33019"/>
        <dbReference type="ChEBI" id="CHEBI:37565"/>
        <dbReference type="ChEBI" id="CHEBI:57527"/>
        <dbReference type="ChEBI" id="CHEBI:58409"/>
        <dbReference type="EC" id="2.7.7.13"/>
    </reaction>
</comment>
<feature type="domain" description="MannoseP isomerase/GMP-like beta-helix" evidence="11">
    <location>
        <begin position="304"/>
        <end position="350"/>
    </location>
</feature>
<evidence type="ECO:0000256" key="6">
    <source>
        <dbReference type="ARBA" id="ARBA00023134"/>
    </source>
</evidence>
<reference evidence="12 13" key="1">
    <citation type="submission" date="2019-03" db="EMBL/GenBank/DDBJ databases">
        <title>Draft Genome Sequence of Duganella callidus sp. nov., a Novel Duganella Species Isolated from Cultivated Soil.</title>
        <authorList>
            <person name="Raths R."/>
            <person name="Peta V."/>
            <person name="Bucking H."/>
        </authorList>
    </citation>
    <scope>NUCLEOTIDE SEQUENCE [LARGE SCALE GENOMIC DNA]</scope>
    <source>
        <strain evidence="12 13">DN04</strain>
    </source>
</reference>
<dbReference type="InterPro" id="IPR001538">
    <property type="entry name" value="Man6P_isomerase-2_C"/>
</dbReference>
<accession>A0A4Y9SAK2</accession>
<dbReference type="GO" id="GO:0000271">
    <property type="term" value="P:polysaccharide biosynthetic process"/>
    <property type="evidence" value="ECO:0007669"/>
    <property type="project" value="InterPro"/>
</dbReference>
<dbReference type="NCBIfam" id="TIGR01479">
    <property type="entry name" value="GMP_PMI"/>
    <property type="match status" value="1"/>
</dbReference>
<dbReference type="EMBL" id="SPVG01000175">
    <property type="protein sequence ID" value="TFW18991.1"/>
    <property type="molecule type" value="Genomic_DNA"/>
</dbReference>
<evidence type="ECO:0000256" key="5">
    <source>
        <dbReference type="ARBA" id="ARBA00022741"/>
    </source>
</evidence>
<keyword evidence="4 12" id="KW-0548">Nucleotidyltransferase</keyword>
<keyword evidence="3 12" id="KW-0808">Transferase</keyword>
<dbReference type="GO" id="GO:0016853">
    <property type="term" value="F:isomerase activity"/>
    <property type="evidence" value="ECO:0007669"/>
    <property type="project" value="UniProtKB-KW"/>
</dbReference>
<organism evidence="12 13">
    <name type="scientific">Duganella callida</name>
    <dbReference type="NCBI Taxonomy" id="2561932"/>
    <lineage>
        <taxon>Bacteria</taxon>
        <taxon>Pseudomonadati</taxon>
        <taxon>Pseudomonadota</taxon>
        <taxon>Betaproteobacteria</taxon>
        <taxon>Burkholderiales</taxon>
        <taxon>Oxalobacteraceae</taxon>
        <taxon>Telluria group</taxon>
        <taxon>Duganella</taxon>
    </lineage>
</organism>
<dbReference type="SUPFAM" id="SSF53448">
    <property type="entry name" value="Nucleotide-diphospho-sugar transferases"/>
    <property type="match status" value="1"/>
</dbReference>
<feature type="domain" description="Mannose-6-phosphate isomerase type II C-terminal" evidence="10">
    <location>
        <begin position="354"/>
        <end position="468"/>
    </location>
</feature>
<dbReference type="SUPFAM" id="SSF51182">
    <property type="entry name" value="RmlC-like cupins"/>
    <property type="match status" value="1"/>
</dbReference>
<dbReference type="InterPro" id="IPR005835">
    <property type="entry name" value="NTP_transferase_dom"/>
</dbReference>
<keyword evidence="12" id="KW-0413">Isomerase</keyword>
<dbReference type="CDD" id="cd02213">
    <property type="entry name" value="cupin_PMI_typeII_C"/>
    <property type="match status" value="1"/>
</dbReference>
<evidence type="ECO:0000256" key="4">
    <source>
        <dbReference type="ARBA" id="ARBA00022695"/>
    </source>
</evidence>
<keyword evidence="13" id="KW-1185">Reference proteome</keyword>
<evidence type="ECO:0000259" key="11">
    <source>
        <dbReference type="Pfam" id="PF22640"/>
    </source>
</evidence>
<evidence type="ECO:0000256" key="8">
    <source>
        <dbReference type="RuleBase" id="RU004190"/>
    </source>
</evidence>
<dbReference type="InterPro" id="IPR014710">
    <property type="entry name" value="RmlC-like_jellyroll"/>
</dbReference>
<dbReference type="Pfam" id="PF00483">
    <property type="entry name" value="NTP_transferase"/>
    <property type="match status" value="1"/>
</dbReference>
<dbReference type="InterPro" id="IPR006375">
    <property type="entry name" value="Man1P_GuaTrfase/Man6P_Isoase"/>
</dbReference>
<keyword evidence="5" id="KW-0547">Nucleotide-binding</keyword>
<evidence type="ECO:0000259" key="10">
    <source>
        <dbReference type="Pfam" id="PF01050"/>
    </source>
</evidence>
<dbReference type="FunFam" id="2.60.120.10:FF:000032">
    <property type="entry name" value="Mannose-1-phosphate guanylyltransferase/mannose-6-phosphate isomerase"/>
    <property type="match status" value="1"/>
</dbReference>
<evidence type="ECO:0000313" key="12">
    <source>
        <dbReference type="EMBL" id="TFW18991.1"/>
    </source>
</evidence>
<name>A0A4Y9SAK2_9BURK</name>
<dbReference type="Proteomes" id="UP000297729">
    <property type="component" value="Unassembled WGS sequence"/>
</dbReference>
<dbReference type="GO" id="GO:0005525">
    <property type="term" value="F:GTP binding"/>
    <property type="evidence" value="ECO:0007669"/>
    <property type="project" value="UniProtKB-KW"/>
</dbReference>
<evidence type="ECO:0000256" key="2">
    <source>
        <dbReference type="ARBA" id="ARBA00012387"/>
    </source>
</evidence>
<dbReference type="OrthoDB" id="9806359at2"/>
<dbReference type="Gene3D" id="2.60.120.10">
    <property type="entry name" value="Jelly Rolls"/>
    <property type="match status" value="1"/>
</dbReference>
<evidence type="ECO:0000256" key="7">
    <source>
        <dbReference type="ARBA" id="ARBA00047343"/>
    </source>
</evidence>
<comment type="caution">
    <text evidence="12">The sequence shown here is derived from an EMBL/GenBank/DDBJ whole genome shotgun (WGS) entry which is preliminary data.</text>
</comment>
<dbReference type="GO" id="GO:0004475">
    <property type="term" value="F:mannose-1-phosphate guanylyltransferase (GTP) activity"/>
    <property type="evidence" value="ECO:0007669"/>
    <property type="project" value="UniProtKB-EC"/>
</dbReference>
<proteinExistence type="inferred from homology"/>
<dbReference type="RefSeq" id="WP_135202732.1">
    <property type="nucleotide sequence ID" value="NZ_SPVG01000175.1"/>
</dbReference>
<evidence type="ECO:0000259" key="9">
    <source>
        <dbReference type="Pfam" id="PF00483"/>
    </source>
</evidence>
<evidence type="ECO:0000313" key="13">
    <source>
        <dbReference type="Proteomes" id="UP000297729"/>
    </source>
</evidence>
<dbReference type="InterPro" id="IPR054566">
    <property type="entry name" value="ManC/GMP-like_b-helix"/>
</dbReference>
<dbReference type="PANTHER" id="PTHR46390:SF1">
    <property type="entry name" value="MANNOSE-1-PHOSPHATE GUANYLYLTRANSFERASE"/>
    <property type="match status" value="1"/>
</dbReference>
<dbReference type="GO" id="GO:0009298">
    <property type="term" value="P:GDP-mannose biosynthetic process"/>
    <property type="evidence" value="ECO:0007669"/>
    <property type="project" value="TreeGrafter"/>
</dbReference>
<gene>
    <name evidence="12" type="ORF">E4L98_16970</name>
</gene>
<dbReference type="Pfam" id="PF01050">
    <property type="entry name" value="MannoseP_isomer"/>
    <property type="match status" value="1"/>
</dbReference>
<dbReference type="CDD" id="cd02509">
    <property type="entry name" value="GDP-M1P_Guanylyltransferase"/>
    <property type="match status" value="1"/>
</dbReference>
<evidence type="ECO:0000256" key="3">
    <source>
        <dbReference type="ARBA" id="ARBA00022679"/>
    </source>
</evidence>
<dbReference type="PANTHER" id="PTHR46390">
    <property type="entry name" value="MANNOSE-1-PHOSPHATE GUANYLYLTRANSFERASE"/>
    <property type="match status" value="1"/>
</dbReference>
<dbReference type="EC" id="2.7.7.13" evidence="2"/>
<protein>
    <recommendedName>
        <fullName evidence="2">mannose-1-phosphate guanylyltransferase</fullName>
        <ecNumber evidence="2">2.7.7.13</ecNumber>
    </recommendedName>
</protein>
<dbReference type="InterPro" id="IPR011051">
    <property type="entry name" value="RmlC_Cupin_sf"/>
</dbReference>
<sequence length="473" mass="51725">MKIYPVILSGGAGTRLWPLSRAALPKQLLPLVSERTMLQETALRLRDHAELMAPLIVCGNEHRFLVAEQLREIGLAPQGILLEPVARNTAPAVAAAALFLQALDPEALMLVLPADHVITDVPAFHAAIDAAARVAQTGRLATFGIVPTAAETGYGYIRAGAVVDAGDGQCFAVERFVEKPDLATAQGFLAAGNYYWNSGMFLFRAASYLSELQEFQPAMAKACAAAVEHSYRDLDFCRLDEAAFAACPADSIDYAVMERTRHAVVVPAAMGWSDVGSWSALWEVQPADAQGNVTRGDVYLDQVSGSLVRAEGRIVAVVGVQDLVVVETADAVLVAHKSQVQRVKQIVDHLKQQDRTEHLHHTKVYRPWGCYEGIDLGERFQVKRITVNPGGKLSLQMHHHRAEHWIVVSGTARVTCGDQVTLLTENESTYIPIGMNHRLENPGKLPLHLIEVQSGSYLGEDDIVRFEDVYQRS</sequence>
<dbReference type="Gene3D" id="3.90.550.10">
    <property type="entry name" value="Spore Coat Polysaccharide Biosynthesis Protein SpsA, Chain A"/>
    <property type="match status" value="1"/>
</dbReference>
<keyword evidence="6" id="KW-0342">GTP-binding</keyword>
<feature type="domain" description="Nucleotidyl transferase" evidence="9">
    <location>
        <begin position="5"/>
        <end position="290"/>
    </location>
</feature>
<dbReference type="InterPro" id="IPR049577">
    <property type="entry name" value="GMPP_N"/>
</dbReference>
<evidence type="ECO:0000256" key="1">
    <source>
        <dbReference type="ARBA" id="ARBA00006115"/>
    </source>
</evidence>
<dbReference type="InterPro" id="IPR029044">
    <property type="entry name" value="Nucleotide-diphossugar_trans"/>
</dbReference>